<evidence type="ECO:0000313" key="2">
    <source>
        <dbReference type="Proteomes" id="UP000694308"/>
    </source>
</evidence>
<evidence type="ECO:0000313" key="1">
    <source>
        <dbReference type="EMBL" id="MBV7272163.1"/>
    </source>
</evidence>
<dbReference type="EMBL" id="JAEEGC010000019">
    <property type="protein sequence ID" value="MBV7272163.1"/>
    <property type="molecule type" value="Genomic_DNA"/>
</dbReference>
<name>A0A949X395_9CLOT</name>
<accession>A0A949X395</accession>
<keyword evidence="2" id="KW-1185">Reference proteome</keyword>
<dbReference type="RefSeq" id="WP_218319196.1">
    <property type="nucleotide sequence ID" value="NZ_JAEEGC010000019.1"/>
</dbReference>
<reference evidence="1" key="1">
    <citation type="submission" date="2020-12" db="EMBL/GenBank/DDBJ databases">
        <title>Clostridium thailandense sp. nov., a novel acetogenic bacterium isolated from peat land soil in Thailand.</title>
        <authorList>
            <person name="Chaikitkaew S."/>
            <person name="Birkeland N.K."/>
        </authorList>
    </citation>
    <scope>NUCLEOTIDE SEQUENCE</scope>
    <source>
        <strain evidence="1">PL3</strain>
    </source>
</reference>
<dbReference type="Pfam" id="PF14276">
    <property type="entry name" value="DUF4363"/>
    <property type="match status" value="1"/>
</dbReference>
<dbReference type="Proteomes" id="UP000694308">
    <property type="component" value="Unassembled WGS sequence"/>
</dbReference>
<comment type="caution">
    <text evidence="1">The sequence shown here is derived from an EMBL/GenBank/DDBJ whole genome shotgun (WGS) entry which is preliminary data.</text>
</comment>
<sequence>MKNIIASFALFVIVMLIVVFSINYLETVCIKLEGLDVQIENNIKNDEWNKAYNNSIKFLNEWHDYSKTVSIFTHHAEIDNINIELWKLTQYTKCQTKDESLASAHVIKLLLNHIVEMEKVNSQNIF</sequence>
<protein>
    <submittedName>
        <fullName evidence="1">DUF4363 family protein</fullName>
    </submittedName>
</protein>
<gene>
    <name evidence="1" type="ORF">I6U48_04425</name>
</gene>
<proteinExistence type="predicted"/>
<organism evidence="1 2">
    <name type="scientific">Clostridium thailandense</name>
    <dbReference type="NCBI Taxonomy" id="2794346"/>
    <lineage>
        <taxon>Bacteria</taxon>
        <taxon>Bacillati</taxon>
        <taxon>Bacillota</taxon>
        <taxon>Clostridia</taxon>
        <taxon>Eubacteriales</taxon>
        <taxon>Clostridiaceae</taxon>
        <taxon>Clostridium</taxon>
    </lineage>
</organism>
<dbReference type="InterPro" id="IPR025373">
    <property type="entry name" value="DUF4363"/>
</dbReference>
<dbReference type="AlphaFoldDB" id="A0A949X395"/>